<comment type="caution">
    <text evidence="2">The sequence shown here is derived from an EMBL/GenBank/DDBJ whole genome shotgun (WGS) entry which is preliminary data.</text>
</comment>
<accession>A0AAW7HD55</accession>
<dbReference type="AlphaFoldDB" id="A0AAW7HD55"/>
<evidence type="ECO:0008006" key="4">
    <source>
        <dbReference type="Google" id="ProtNLM"/>
    </source>
</evidence>
<name>A0AAW7HD55_9PSED</name>
<evidence type="ECO:0000313" key="3">
    <source>
        <dbReference type="Proteomes" id="UP001165439"/>
    </source>
</evidence>
<organism evidence="2 3">
    <name type="scientific">Pseudomonas alloputida</name>
    <dbReference type="NCBI Taxonomy" id="1940621"/>
    <lineage>
        <taxon>Bacteria</taxon>
        <taxon>Pseudomonadati</taxon>
        <taxon>Pseudomonadota</taxon>
        <taxon>Gammaproteobacteria</taxon>
        <taxon>Pseudomonadales</taxon>
        <taxon>Pseudomonadaceae</taxon>
        <taxon>Pseudomonas</taxon>
    </lineage>
</organism>
<dbReference type="EMBL" id="JAJSRF020000001">
    <property type="protein sequence ID" value="MDM3951031.1"/>
    <property type="molecule type" value="Genomic_DNA"/>
</dbReference>
<feature type="transmembrane region" description="Helical" evidence="1">
    <location>
        <begin position="42"/>
        <end position="61"/>
    </location>
</feature>
<protein>
    <recommendedName>
        <fullName evidence="4">Bestrophin homolog</fullName>
    </recommendedName>
</protein>
<keyword evidence="1" id="KW-1133">Transmembrane helix</keyword>
<reference evidence="2" key="1">
    <citation type="submission" date="2023-06" db="EMBL/GenBank/DDBJ databases">
        <title>MBL-encoding genomic islands in Pseudomonas spp. in Poland.</title>
        <authorList>
            <person name="Urbanowicz P."/>
            <person name="Izdebski R."/>
            <person name="Biedrzycka M."/>
            <person name="Gniadkowski M."/>
        </authorList>
    </citation>
    <scope>NUCLEOTIDE SEQUENCE</scope>
    <source>
        <strain evidence="2">NMI5768_13</strain>
    </source>
</reference>
<evidence type="ECO:0000256" key="1">
    <source>
        <dbReference type="SAM" id="Phobius"/>
    </source>
</evidence>
<proteinExistence type="predicted"/>
<keyword evidence="1" id="KW-0812">Transmembrane</keyword>
<evidence type="ECO:0000313" key="2">
    <source>
        <dbReference type="EMBL" id="MDM3951031.1"/>
    </source>
</evidence>
<keyword evidence="1" id="KW-0472">Membrane</keyword>
<gene>
    <name evidence="2" type="ORF">LU674_001525</name>
</gene>
<sequence>MNFFKKAPTLYEQLEIGNVSFASAIKLSRLAFLVSKRRFVEFYLPFLALVATVLACSKFLHSEGRPISHYVGIPMMYFAWCSFFVVKLFWANKGRSYLEWVEDMFGPKTCQAVLDLFLAGERYDVVQEAKAQGEYVSSLYVKSLKQSATAQRSE</sequence>
<dbReference type="Proteomes" id="UP001165439">
    <property type="component" value="Unassembled WGS sequence"/>
</dbReference>
<dbReference type="RefSeq" id="WP_139139824.1">
    <property type="nucleotide sequence ID" value="NZ_JAJSRF020000001.1"/>
</dbReference>
<feature type="transmembrane region" description="Helical" evidence="1">
    <location>
        <begin position="67"/>
        <end position="90"/>
    </location>
</feature>